<evidence type="ECO:0000313" key="3">
    <source>
        <dbReference type="Proteomes" id="UP001642501"/>
    </source>
</evidence>
<feature type="compositionally biased region" description="Polar residues" evidence="1">
    <location>
        <begin position="13"/>
        <end position="35"/>
    </location>
</feature>
<feature type="region of interest" description="Disordered" evidence="1">
    <location>
        <begin position="92"/>
        <end position="135"/>
    </location>
</feature>
<reference evidence="2 3" key="1">
    <citation type="submission" date="2024-01" db="EMBL/GenBank/DDBJ databases">
        <authorList>
            <person name="Allen C."/>
            <person name="Tagirdzhanova G."/>
        </authorList>
    </citation>
    <scope>NUCLEOTIDE SEQUENCE [LARGE SCALE GENOMIC DNA]</scope>
    <source>
        <strain evidence="2 3">CBS 573.63</strain>
    </source>
</reference>
<dbReference type="Proteomes" id="UP001642501">
    <property type="component" value="Unassembled WGS sequence"/>
</dbReference>
<dbReference type="EMBL" id="CAWUOM010000141">
    <property type="protein sequence ID" value="CAK7273685.1"/>
    <property type="molecule type" value="Genomic_DNA"/>
</dbReference>
<feature type="compositionally biased region" description="Polar residues" evidence="1">
    <location>
        <begin position="92"/>
        <end position="134"/>
    </location>
</feature>
<evidence type="ECO:0000256" key="1">
    <source>
        <dbReference type="SAM" id="MobiDB-lite"/>
    </source>
</evidence>
<organism evidence="2 3">
    <name type="scientific">Sporothrix epigloea</name>
    <dbReference type="NCBI Taxonomy" id="1892477"/>
    <lineage>
        <taxon>Eukaryota</taxon>
        <taxon>Fungi</taxon>
        <taxon>Dikarya</taxon>
        <taxon>Ascomycota</taxon>
        <taxon>Pezizomycotina</taxon>
        <taxon>Sordariomycetes</taxon>
        <taxon>Sordariomycetidae</taxon>
        <taxon>Ophiostomatales</taxon>
        <taxon>Ophiostomataceae</taxon>
        <taxon>Sporothrix</taxon>
    </lineage>
</organism>
<feature type="region of interest" description="Disordered" evidence="1">
    <location>
        <begin position="1"/>
        <end position="47"/>
    </location>
</feature>
<name>A0ABP0E3K0_9PEZI</name>
<accession>A0ABP0E3K0</accession>
<sequence length="393" mass="43462">MAFTTCEIADRSATAQTGPSASEDQTDAASSSTLRTEAADQPVSLEDILDYLRQRDEISQRRDETNRQRDEKLHSELVAAITSLTLSISDQTRTAANSSDGQIPSVSPSSQVTTASESTAQVPASTPKTSTSVDSAVEVAGGCSQEDMRKLAFEWESQPYMLDSTPAPSEDLVRQVFPPLSSPSDSLAAESFDIFDYPPSSIDDIPSLVSTRDPELARKLEKAQYVFRFNFIPKKLWAFYLASNMSGDFEEIRESINLETEWHHCVWAIVTAVEGLHPYLHAREEALRAASVPGPLPKLRSSLQTLCRCYREAPTLFTTPSGRIYTLYCSLYGWGPLMPKNAFTKYLEMTDTELSLPKAYVWAISAIGADLRDGYRKHIAVVQRLNGTARSAY</sequence>
<proteinExistence type="predicted"/>
<gene>
    <name evidence="2" type="ORF">SEPCBS57363_005776</name>
</gene>
<protein>
    <submittedName>
        <fullName evidence="2">Uncharacterized protein</fullName>
    </submittedName>
</protein>
<comment type="caution">
    <text evidence="2">The sequence shown here is derived from an EMBL/GenBank/DDBJ whole genome shotgun (WGS) entry which is preliminary data.</text>
</comment>
<evidence type="ECO:0000313" key="2">
    <source>
        <dbReference type="EMBL" id="CAK7273685.1"/>
    </source>
</evidence>
<keyword evidence="3" id="KW-1185">Reference proteome</keyword>